<name>A0A6A6HT97_9PLEO</name>
<sequence length="378" mass="43322">MPTTFETASSQLPRPSSFHEEFDMATADRPPMERPQTTTRRFAENVAFRKQEPCWKRVGKTVGNAIGCLRRLCKNRRGQSGLRPVDEEEVALLHQEELQRAVSSSLGSSWSSFDEYEDRMVCNDLYTRRTAPHTMHFSYMDIPRGGLADDYYFPGNSDASSGEVSEAGLFIPRVPMYEGSGWTEEQQENSALLFASNDQACLARFQRHWEGLYEDPIDQSLFADFDFDFEHDRSPQKPVEWDQFGMVLPRKAGPGRPAKSKGVLQEASNHLAFEEWHGNIDADSYPYIDAELAFYQREFERTSGGEVEELFHQYFRAVYPPFRYCDRPSLYSDAFSHRSSCEDQQVEKEVAVKSPRGSLARDITSVWVKGEYFGFFAG</sequence>
<protein>
    <submittedName>
        <fullName evidence="1">Uncharacterized protein</fullName>
    </submittedName>
</protein>
<dbReference type="Proteomes" id="UP000800094">
    <property type="component" value="Unassembled WGS sequence"/>
</dbReference>
<reference evidence="1" key="1">
    <citation type="journal article" date="2020" name="Stud. Mycol.">
        <title>101 Dothideomycetes genomes: a test case for predicting lifestyles and emergence of pathogens.</title>
        <authorList>
            <person name="Haridas S."/>
            <person name="Albert R."/>
            <person name="Binder M."/>
            <person name="Bloem J."/>
            <person name="Labutti K."/>
            <person name="Salamov A."/>
            <person name="Andreopoulos B."/>
            <person name="Baker S."/>
            <person name="Barry K."/>
            <person name="Bills G."/>
            <person name="Bluhm B."/>
            <person name="Cannon C."/>
            <person name="Castanera R."/>
            <person name="Culley D."/>
            <person name="Daum C."/>
            <person name="Ezra D."/>
            <person name="Gonzalez J."/>
            <person name="Henrissat B."/>
            <person name="Kuo A."/>
            <person name="Liang C."/>
            <person name="Lipzen A."/>
            <person name="Lutzoni F."/>
            <person name="Magnuson J."/>
            <person name="Mondo S."/>
            <person name="Nolan M."/>
            <person name="Ohm R."/>
            <person name="Pangilinan J."/>
            <person name="Park H.-J."/>
            <person name="Ramirez L."/>
            <person name="Alfaro M."/>
            <person name="Sun H."/>
            <person name="Tritt A."/>
            <person name="Yoshinaga Y."/>
            <person name="Zwiers L.-H."/>
            <person name="Turgeon B."/>
            <person name="Goodwin S."/>
            <person name="Spatafora J."/>
            <person name="Crous P."/>
            <person name="Grigoriev I."/>
        </authorList>
    </citation>
    <scope>NUCLEOTIDE SEQUENCE</scope>
    <source>
        <strain evidence="1">CBS 122368</strain>
    </source>
</reference>
<dbReference type="OrthoDB" id="10681064at2759"/>
<evidence type="ECO:0000313" key="2">
    <source>
        <dbReference type="Proteomes" id="UP000800094"/>
    </source>
</evidence>
<accession>A0A6A6HT97</accession>
<proteinExistence type="predicted"/>
<dbReference type="GeneID" id="54580654"/>
<gene>
    <name evidence="1" type="ORF">BU26DRAFT_511682</name>
</gene>
<dbReference type="RefSeq" id="XP_033676245.1">
    <property type="nucleotide sequence ID" value="XM_033827324.1"/>
</dbReference>
<dbReference type="AlphaFoldDB" id="A0A6A6HT97"/>
<dbReference type="EMBL" id="ML987213">
    <property type="protein sequence ID" value="KAF2241241.1"/>
    <property type="molecule type" value="Genomic_DNA"/>
</dbReference>
<organism evidence="1 2">
    <name type="scientific">Trematosphaeria pertusa</name>
    <dbReference type="NCBI Taxonomy" id="390896"/>
    <lineage>
        <taxon>Eukaryota</taxon>
        <taxon>Fungi</taxon>
        <taxon>Dikarya</taxon>
        <taxon>Ascomycota</taxon>
        <taxon>Pezizomycotina</taxon>
        <taxon>Dothideomycetes</taxon>
        <taxon>Pleosporomycetidae</taxon>
        <taxon>Pleosporales</taxon>
        <taxon>Massarineae</taxon>
        <taxon>Trematosphaeriaceae</taxon>
        <taxon>Trematosphaeria</taxon>
    </lineage>
</organism>
<keyword evidence="2" id="KW-1185">Reference proteome</keyword>
<evidence type="ECO:0000313" key="1">
    <source>
        <dbReference type="EMBL" id="KAF2241241.1"/>
    </source>
</evidence>